<dbReference type="AlphaFoldDB" id="A4S1V1"/>
<name>A4S1V1_OSTLU</name>
<dbReference type="Gramene" id="ABO97505">
    <property type="protein sequence ID" value="ABO97505"/>
    <property type="gene ID" value="OSTLU_33230"/>
</dbReference>
<dbReference type="OrthoDB" id="506498at2759"/>
<dbReference type="EMBL" id="CP000588">
    <property type="protein sequence ID" value="ABO97505.1"/>
    <property type="molecule type" value="Genomic_DNA"/>
</dbReference>
<gene>
    <name evidence="1" type="ORF">OSTLU_33230</name>
</gene>
<dbReference type="InterPro" id="IPR029063">
    <property type="entry name" value="SAM-dependent_MTases_sf"/>
</dbReference>
<dbReference type="KEGG" id="olu:OSTLU_33230"/>
<evidence type="ECO:0008006" key="3">
    <source>
        <dbReference type="Google" id="ProtNLM"/>
    </source>
</evidence>
<dbReference type="Gene3D" id="3.40.50.150">
    <property type="entry name" value="Vaccinia Virus protein VP39"/>
    <property type="match status" value="1"/>
</dbReference>
<organism evidence="1 2">
    <name type="scientific">Ostreococcus lucimarinus (strain CCE9901)</name>
    <dbReference type="NCBI Taxonomy" id="436017"/>
    <lineage>
        <taxon>Eukaryota</taxon>
        <taxon>Viridiplantae</taxon>
        <taxon>Chlorophyta</taxon>
        <taxon>Mamiellophyceae</taxon>
        <taxon>Mamiellales</taxon>
        <taxon>Bathycoccaceae</taxon>
        <taxon>Ostreococcus</taxon>
    </lineage>
</organism>
<proteinExistence type="predicted"/>
<reference evidence="1 2" key="1">
    <citation type="journal article" date="2007" name="Proc. Natl. Acad. Sci. U.S.A.">
        <title>The tiny eukaryote Ostreococcus provides genomic insights into the paradox of plankton speciation.</title>
        <authorList>
            <person name="Palenik B."/>
            <person name="Grimwood J."/>
            <person name="Aerts A."/>
            <person name="Rouze P."/>
            <person name="Salamov A."/>
            <person name="Putnam N."/>
            <person name="Dupont C."/>
            <person name="Jorgensen R."/>
            <person name="Derelle E."/>
            <person name="Rombauts S."/>
            <person name="Zhou K."/>
            <person name="Otillar R."/>
            <person name="Merchant S.S."/>
            <person name="Podell S."/>
            <person name="Gaasterland T."/>
            <person name="Napoli C."/>
            <person name="Gendler K."/>
            <person name="Manuell A."/>
            <person name="Tai V."/>
            <person name="Vallon O."/>
            <person name="Piganeau G."/>
            <person name="Jancek S."/>
            <person name="Heijde M."/>
            <person name="Jabbari K."/>
            <person name="Bowler C."/>
            <person name="Lohr M."/>
            <person name="Robbens S."/>
            <person name="Werner G."/>
            <person name="Dubchak I."/>
            <person name="Pazour G.J."/>
            <person name="Ren Q."/>
            <person name="Paulsen I."/>
            <person name="Delwiche C."/>
            <person name="Schmutz J."/>
            <person name="Rokhsar D."/>
            <person name="Van de Peer Y."/>
            <person name="Moreau H."/>
            <person name="Grigoriev I.V."/>
        </authorList>
    </citation>
    <scope>NUCLEOTIDE SEQUENCE [LARGE SCALE GENOMIC DNA]</scope>
    <source>
        <strain evidence="1 2">CCE9901</strain>
    </source>
</reference>
<evidence type="ECO:0000313" key="1">
    <source>
        <dbReference type="EMBL" id="ABO97505.1"/>
    </source>
</evidence>
<sequence length="303" mass="35389">MNALRASPKFLSRSDEGEKMRALDVGCAVGGATIELARKRCIHRECYETFFGYDERTCCGYHLLSKVFWSYRGERIAGWPDVWGYLPRHGKLDEFEYHHELAERVKHAEFVFDEVVGFDSSAPFIEAAKQMRDEKERRVDVPMEGGKRESMELSWFEDAPFIDWFKSWATEKHLVDFKPMTKCTFEVGDACSLEYWKTLGKFDAVLVANLLCRLPRPRACLDGLATVCNPGAVVVFCTPWSWLDEYTPDKRERLDSAELVSEMKTRGFEEGERDYDYEIPCFIREHYRKVQYIISQVRVFIKQ</sequence>
<dbReference type="PANTHER" id="PTHR45445:SF2">
    <property type="entry name" value="METHYLTRANSFERASE TYPE 11 DOMAIN-CONTAINING PROTEIN"/>
    <property type="match status" value="1"/>
</dbReference>
<dbReference type="GeneID" id="5003127"/>
<keyword evidence="2" id="KW-1185">Reference proteome</keyword>
<accession>A4S1V1</accession>
<dbReference type="SUPFAM" id="SSF53335">
    <property type="entry name" value="S-adenosyl-L-methionine-dependent methyltransferases"/>
    <property type="match status" value="1"/>
</dbReference>
<dbReference type="HOGENOM" id="CLU_919494_0_0_1"/>
<dbReference type="PANTHER" id="PTHR45445">
    <property type="match status" value="1"/>
</dbReference>
<evidence type="ECO:0000313" key="2">
    <source>
        <dbReference type="Proteomes" id="UP000001568"/>
    </source>
</evidence>
<dbReference type="STRING" id="436017.A4S1V1"/>
<dbReference type="RefSeq" id="XP_001419212.1">
    <property type="nucleotide sequence ID" value="XM_001419175.1"/>
</dbReference>
<dbReference type="Proteomes" id="UP000001568">
    <property type="component" value="Chromosome 8"/>
</dbReference>
<protein>
    <recommendedName>
        <fullName evidence="3">Methyltransferase type 11 domain-containing protein</fullName>
    </recommendedName>
</protein>
<dbReference type="Pfam" id="PF13489">
    <property type="entry name" value="Methyltransf_23"/>
    <property type="match status" value="1"/>
</dbReference>